<accession>A0ABP3L3J5</accession>
<evidence type="ECO:0000256" key="2">
    <source>
        <dbReference type="ARBA" id="ARBA00023012"/>
    </source>
</evidence>
<evidence type="ECO:0000259" key="4">
    <source>
        <dbReference type="PROSITE" id="PS50110"/>
    </source>
</evidence>
<gene>
    <name evidence="6" type="ORF">GCM10008936_17340</name>
</gene>
<keyword evidence="1" id="KW-0597">Phosphoprotein</keyword>
<dbReference type="InterPro" id="IPR005561">
    <property type="entry name" value="ANTAR"/>
</dbReference>
<dbReference type="RefSeq" id="WP_346025113.1">
    <property type="nucleotide sequence ID" value="NZ_BAAADA010000157.1"/>
</dbReference>
<keyword evidence="2" id="KW-0902">Two-component regulatory system</keyword>
<evidence type="ECO:0000256" key="1">
    <source>
        <dbReference type="ARBA" id="ARBA00022553"/>
    </source>
</evidence>
<dbReference type="Proteomes" id="UP001410648">
    <property type="component" value="Unassembled WGS sequence"/>
</dbReference>
<keyword evidence="7" id="KW-1185">Reference proteome</keyword>
<dbReference type="InterPro" id="IPR011006">
    <property type="entry name" value="CheY-like_superfamily"/>
</dbReference>
<comment type="caution">
    <text evidence="3">Lacks conserved residue(s) required for the propagation of feature annotation.</text>
</comment>
<dbReference type="SMART" id="SM00448">
    <property type="entry name" value="REC"/>
    <property type="match status" value="1"/>
</dbReference>
<dbReference type="Pfam" id="PF03861">
    <property type="entry name" value="ANTAR"/>
    <property type="match status" value="1"/>
</dbReference>
<organism evidence="6 7">
    <name type="scientific">Alkalibacterium indicireducens</name>
    <dbReference type="NCBI Taxonomy" id="398758"/>
    <lineage>
        <taxon>Bacteria</taxon>
        <taxon>Bacillati</taxon>
        <taxon>Bacillota</taxon>
        <taxon>Bacilli</taxon>
        <taxon>Lactobacillales</taxon>
        <taxon>Carnobacteriaceae</taxon>
        <taxon>Alkalibacterium</taxon>
    </lineage>
</organism>
<dbReference type="PANTHER" id="PTHR44591:SF3">
    <property type="entry name" value="RESPONSE REGULATORY DOMAIN-CONTAINING PROTEIN"/>
    <property type="match status" value="1"/>
</dbReference>
<evidence type="ECO:0000256" key="3">
    <source>
        <dbReference type="PROSITE-ProRule" id="PRU00169"/>
    </source>
</evidence>
<dbReference type="Pfam" id="PF00072">
    <property type="entry name" value="Response_reg"/>
    <property type="match status" value="1"/>
</dbReference>
<evidence type="ECO:0000313" key="7">
    <source>
        <dbReference type="Proteomes" id="UP001410648"/>
    </source>
</evidence>
<dbReference type="Gene3D" id="1.10.10.10">
    <property type="entry name" value="Winged helix-like DNA-binding domain superfamily/Winged helix DNA-binding domain"/>
    <property type="match status" value="1"/>
</dbReference>
<sequence>MFNIDERCGKMKKIVIVDEDLATMDMIKNLLMEEVYTISGVGKDGFAALELCKKEKPDILIINLKLPVLNGITASRKVIAENNVKGVIFLCDNDSEINKENFEKIKSRKMIGWLSKPIQKEVLISTLYLGSEQTSVIEQLESEVKKANKKLFERKIIEKAKGLLMEEQQLSEPEAYRFIQNLSMQKRTSMVEIADIILLGV</sequence>
<reference evidence="7" key="1">
    <citation type="journal article" date="2019" name="Int. J. Syst. Evol. Microbiol.">
        <title>The Global Catalogue of Microorganisms (GCM) 10K type strain sequencing project: providing services to taxonomists for standard genome sequencing and annotation.</title>
        <authorList>
            <consortium name="The Broad Institute Genomics Platform"/>
            <consortium name="The Broad Institute Genome Sequencing Center for Infectious Disease"/>
            <person name="Wu L."/>
            <person name="Ma J."/>
        </authorList>
    </citation>
    <scope>NUCLEOTIDE SEQUENCE [LARGE SCALE GENOMIC DNA]</scope>
    <source>
        <strain evidence="7">JCM 14232</strain>
    </source>
</reference>
<name>A0ABP3L3J5_9LACT</name>
<comment type="caution">
    <text evidence="6">The sequence shown here is derived from an EMBL/GenBank/DDBJ whole genome shotgun (WGS) entry which is preliminary data.</text>
</comment>
<evidence type="ECO:0000259" key="5">
    <source>
        <dbReference type="PROSITE" id="PS50921"/>
    </source>
</evidence>
<protein>
    <submittedName>
        <fullName evidence="6">ANTAR domain-containing response regulator</fullName>
    </submittedName>
</protein>
<dbReference type="PANTHER" id="PTHR44591">
    <property type="entry name" value="STRESS RESPONSE REGULATOR PROTEIN 1"/>
    <property type="match status" value="1"/>
</dbReference>
<dbReference type="SMART" id="SM01012">
    <property type="entry name" value="ANTAR"/>
    <property type="match status" value="1"/>
</dbReference>
<dbReference type="PROSITE" id="PS50110">
    <property type="entry name" value="RESPONSE_REGULATORY"/>
    <property type="match status" value="1"/>
</dbReference>
<proteinExistence type="predicted"/>
<dbReference type="InterPro" id="IPR008327">
    <property type="entry name" value="Sig_transdc_resp-reg_antiterm"/>
</dbReference>
<evidence type="ECO:0000313" key="6">
    <source>
        <dbReference type="EMBL" id="GAA0490005.1"/>
    </source>
</evidence>
<dbReference type="InterPro" id="IPR001789">
    <property type="entry name" value="Sig_transdc_resp-reg_receiver"/>
</dbReference>
<feature type="domain" description="ANTAR" evidence="5">
    <location>
        <begin position="137"/>
        <end position="198"/>
    </location>
</feature>
<dbReference type="InterPro" id="IPR050595">
    <property type="entry name" value="Bact_response_regulator"/>
</dbReference>
<dbReference type="InterPro" id="IPR036388">
    <property type="entry name" value="WH-like_DNA-bd_sf"/>
</dbReference>
<dbReference type="Gene3D" id="3.40.50.2300">
    <property type="match status" value="1"/>
</dbReference>
<dbReference type="PROSITE" id="PS50921">
    <property type="entry name" value="ANTAR"/>
    <property type="match status" value="1"/>
</dbReference>
<dbReference type="EMBL" id="BAAADA010000157">
    <property type="protein sequence ID" value="GAA0490005.1"/>
    <property type="molecule type" value="Genomic_DNA"/>
</dbReference>
<dbReference type="PIRSF" id="PIRSF036382">
    <property type="entry name" value="RR_antiterm"/>
    <property type="match status" value="1"/>
</dbReference>
<feature type="domain" description="Response regulatory" evidence="4">
    <location>
        <begin position="13"/>
        <end position="131"/>
    </location>
</feature>
<dbReference type="SUPFAM" id="SSF52172">
    <property type="entry name" value="CheY-like"/>
    <property type="match status" value="1"/>
</dbReference>